<evidence type="ECO:0000256" key="1">
    <source>
        <dbReference type="SAM" id="MobiDB-lite"/>
    </source>
</evidence>
<feature type="region of interest" description="Disordered" evidence="1">
    <location>
        <begin position="100"/>
        <end position="141"/>
    </location>
</feature>
<dbReference type="AlphaFoldDB" id="A0A6P9EW55"/>
<keyword evidence="2" id="KW-1185">Reference proteome</keyword>
<dbReference type="RefSeq" id="XP_035551486.1">
    <property type="nucleotide sequence ID" value="XM_035695593.1"/>
</dbReference>
<dbReference type="GeneID" id="109019559"/>
<protein>
    <submittedName>
        <fullName evidence="3">Uncharacterized protein LOC109019559</fullName>
    </submittedName>
</protein>
<feature type="compositionally biased region" description="Basic and acidic residues" evidence="1">
    <location>
        <begin position="106"/>
        <end position="130"/>
    </location>
</feature>
<evidence type="ECO:0000313" key="2">
    <source>
        <dbReference type="Proteomes" id="UP000235220"/>
    </source>
</evidence>
<accession>A0A6P9EW55</accession>
<dbReference type="KEGG" id="jre:109019559"/>
<gene>
    <name evidence="3" type="primary">LOC109019559</name>
</gene>
<dbReference type="Proteomes" id="UP000235220">
    <property type="component" value="Chromosome 11"/>
</dbReference>
<organism evidence="2 3">
    <name type="scientific">Juglans regia</name>
    <name type="common">English walnut</name>
    <dbReference type="NCBI Taxonomy" id="51240"/>
    <lineage>
        <taxon>Eukaryota</taxon>
        <taxon>Viridiplantae</taxon>
        <taxon>Streptophyta</taxon>
        <taxon>Embryophyta</taxon>
        <taxon>Tracheophyta</taxon>
        <taxon>Spermatophyta</taxon>
        <taxon>Magnoliopsida</taxon>
        <taxon>eudicotyledons</taxon>
        <taxon>Gunneridae</taxon>
        <taxon>Pentapetalae</taxon>
        <taxon>rosids</taxon>
        <taxon>fabids</taxon>
        <taxon>Fagales</taxon>
        <taxon>Juglandaceae</taxon>
        <taxon>Juglans</taxon>
    </lineage>
</organism>
<reference evidence="3" key="1">
    <citation type="submission" date="2025-08" db="UniProtKB">
        <authorList>
            <consortium name="RefSeq"/>
        </authorList>
    </citation>
    <scope>IDENTIFICATION</scope>
    <source>
        <tissue evidence="3">Leaves</tissue>
    </source>
</reference>
<sequence>MEMEVVDFNFDSSYSSPYMTTPSSPQQFGNFYFSAPTNKLFDGKKIKPLKPPPQLQVVIGANDHSVFVSSPRSTKSRISQGKRMVQEALSLRCKKDLDPFTTTIEETPKNEIGEEEKGRDATGEWMKEGDVSLSPTPKHSV</sequence>
<evidence type="ECO:0000313" key="3">
    <source>
        <dbReference type="RefSeq" id="XP_035551486.1"/>
    </source>
</evidence>
<dbReference type="InParanoid" id="A0A6P9EW55"/>
<name>A0A6P9EW55_JUGRE</name>
<proteinExistence type="predicted"/>